<dbReference type="RefSeq" id="WP_131957563.1">
    <property type="nucleotide sequence ID" value="NZ_SMFL01000002.1"/>
</dbReference>
<feature type="transmembrane region" description="Helical" evidence="1">
    <location>
        <begin position="278"/>
        <end position="296"/>
    </location>
</feature>
<sequence length="307" mass="34280">MKETLESIRNFHNILILICAAGFLFSLSVKPKENPYSLTKSFLHDFATDVPSVRGMSIVDSINQPISSGENILERFSNAEISSIYNLVSEWERIEDSSSNQKDSLMNSAIFLFVFGGEPADPHYNIVNRDSLSMLIDNYKNGFSLVADDSDFSTSWNFVKNMTLNDAVNELESQVKAYDQLPDSDANLFGYSVSAKHMPIIAPAIELLILLYILTLIRHATSLTTIADKETLKSFPWVGLFPGVMATFLTILTLFLFPLIAAMEVIFSTDLQPIEKGAITLGYFVVLSFVCNSIRIKVEVLQVFKNS</sequence>
<reference evidence="2 3" key="1">
    <citation type="submission" date="2019-03" db="EMBL/GenBank/DDBJ databases">
        <title>Dyadobacter AR-3-6 sp. nov., isolated from arctic soil.</title>
        <authorList>
            <person name="Chaudhary D.K."/>
        </authorList>
    </citation>
    <scope>NUCLEOTIDE SEQUENCE [LARGE SCALE GENOMIC DNA]</scope>
    <source>
        <strain evidence="2 3">AR-3-6</strain>
    </source>
</reference>
<gene>
    <name evidence="2" type="ORF">E0F88_07350</name>
</gene>
<organism evidence="2 3">
    <name type="scientific">Dyadobacter psychrotolerans</name>
    <dbReference type="NCBI Taxonomy" id="2541721"/>
    <lineage>
        <taxon>Bacteria</taxon>
        <taxon>Pseudomonadati</taxon>
        <taxon>Bacteroidota</taxon>
        <taxon>Cytophagia</taxon>
        <taxon>Cytophagales</taxon>
        <taxon>Spirosomataceae</taxon>
        <taxon>Dyadobacter</taxon>
    </lineage>
</organism>
<feature type="transmembrane region" description="Helical" evidence="1">
    <location>
        <begin position="12"/>
        <end position="29"/>
    </location>
</feature>
<keyword evidence="1" id="KW-0472">Membrane</keyword>
<keyword evidence="3" id="KW-1185">Reference proteome</keyword>
<name>A0A4R5DV53_9BACT</name>
<protein>
    <submittedName>
        <fullName evidence="2">Uncharacterized protein</fullName>
    </submittedName>
</protein>
<dbReference type="AlphaFoldDB" id="A0A4R5DV53"/>
<accession>A0A4R5DV53</accession>
<feature type="transmembrane region" description="Helical" evidence="1">
    <location>
        <begin position="240"/>
        <end position="266"/>
    </location>
</feature>
<comment type="caution">
    <text evidence="2">The sequence shown here is derived from an EMBL/GenBank/DDBJ whole genome shotgun (WGS) entry which is preliminary data.</text>
</comment>
<evidence type="ECO:0000313" key="2">
    <source>
        <dbReference type="EMBL" id="TDE17697.1"/>
    </source>
</evidence>
<evidence type="ECO:0000313" key="3">
    <source>
        <dbReference type="Proteomes" id="UP000294850"/>
    </source>
</evidence>
<evidence type="ECO:0000256" key="1">
    <source>
        <dbReference type="SAM" id="Phobius"/>
    </source>
</evidence>
<dbReference type="Proteomes" id="UP000294850">
    <property type="component" value="Unassembled WGS sequence"/>
</dbReference>
<keyword evidence="1" id="KW-0812">Transmembrane</keyword>
<dbReference type="EMBL" id="SMFL01000002">
    <property type="protein sequence ID" value="TDE17697.1"/>
    <property type="molecule type" value="Genomic_DNA"/>
</dbReference>
<feature type="transmembrane region" description="Helical" evidence="1">
    <location>
        <begin position="200"/>
        <end position="220"/>
    </location>
</feature>
<keyword evidence="1" id="KW-1133">Transmembrane helix</keyword>
<proteinExistence type="predicted"/>